<reference evidence="2 3" key="1">
    <citation type="journal article" date="2017" name="Viruses">
        <title>Characterization of Bacillus subtilis Viruses vB_BsuM-Goe2 and vB_BsuM-Goe3.</title>
        <authorList>
            <person name="Willms I.M."/>
            <person name="Hoppert M."/>
            <person name="Hertel R."/>
        </authorList>
    </citation>
    <scope>NUCLEOTIDE SEQUENCE [LARGE SCALE GENOMIC DNA]</scope>
</reference>
<evidence type="ECO:0000313" key="3">
    <source>
        <dbReference type="Proteomes" id="UP000224660"/>
    </source>
</evidence>
<organism evidence="2 3">
    <name type="scientific">Bacillus phage vB_BsuM-Goe2</name>
    <dbReference type="NCBI Taxonomy" id="1933062"/>
    <lineage>
        <taxon>Viruses</taxon>
        <taxon>Duplodnaviria</taxon>
        <taxon>Heunggongvirae</taxon>
        <taxon>Uroviricota</taxon>
        <taxon>Caudoviricetes</taxon>
        <taxon>Herelleviridae</taxon>
        <taxon>Spounavirinae</taxon>
        <taxon>Okubovirus</taxon>
        <taxon>Okubovirus camphawk</taxon>
    </lineage>
</organism>
<evidence type="ECO:0000256" key="1">
    <source>
        <dbReference type="SAM" id="MobiDB-lite"/>
    </source>
</evidence>
<accession>A0A1Z1D9F9</accession>
<sequence>MNKVSHETDNKTIGKIRKQGDNSTQENFFVSFVLLLHRLLS</sequence>
<evidence type="ECO:0000313" key="2">
    <source>
        <dbReference type="EMBL" id="APZ82405.1"/>
    </source>
</evidence>
<gene>
    <name evidence="2" type="ORF">Goe2_c16900</name>
</gene>
<proteinExistence type="predicted"/>
<name>A0A1Z1D9F9_9CAUD</name>
<feature type="compositionally biased region" description="Basic and acidic residues" evidence="1">
    <location>
        <begin position="1"/>
        <end position="12"/>
    </location>
</feature>
<feature type="region of interest" description="Disordered" evidence="1">
    <location>
        <begin position="1"/>
        <end position="20"/>
    </location>
</feature>
<dbReference type="EMBL" id="KY368639">
    <property type="protein sequence ID" value="APZ82405.1"/>
    <property type="molecule type" value="Genomic_DNA"/>
</dbReference>
<protein>
    <submittedName>
        <fullName evidence="2">Uncharacterized protein</fullName>
    </submittedName>
</protein>
<dbReference type="Proteomes" id="UP000224660">
    <property type="component" value="Segment"/>
</dbReference>